<reference evidence="4 5" key="1">
    <citation type="submission" date="2019-01" db="EMBL/GenBank/DDBJ databases">
        <title>Intercellular communication is required for trap formation in the nematode-trapping fungus Duddingtonia flagrans.</title>
        <authorList>
            <person name="Youssar L."/>
            <person name="Wernet V."/>
            <person name="Hensel N."/>
            <person name="Hildebrandt H.-G."/>
            <person name="Fischer R."/>
        </authorList>
    </citation>
    <scope>NUCLEOTIDE SEQUENCE [LARGE SCALE GENOMIC DNA]</scope>
    <source>
        <strain evidence="4 5">CBS H-5679</strain>
    </source>
</reference>
<dbReference type="Proteomes" id="UP000283090">
    <property type="component" value="Unassembled WGS sequence"/>
</dbReference>
<evidence type="ECO:0000313" key="4">
    <source>
        <dbReference type="EMBL" id="RVD88006.1"/>
    </source>
</evidence>
<dbReference type="AlphaFoldDB" id="A0A437AA09"/>
<dbReference type="InterPro" id="IPR035911">
    <property type="entry name" value="MurE/MurF_N"/>
</dbReference>
<dbReference type="Pfam" id="PF02875">
    <property type="entry name" value="Mur_ligase_C"/>
    <property type="match status" value="1"/>
</dbReference>
<evidence type="ECO:0000259" key="3">
    <source>
        <dbReference type="Pfam" id="PF08245"/>
    </source>
</evidence>
<dbReference type="InterPro" id="IPR005761">
    <property type="entry name" value="UDP-N-AcMur-Glu-dNH2Pim_ligase"/>
</dbReference>
<accession>A0A437AA09</accession>
<dbReference type="GO" id="GO:0046901">
    <property type="term" value="P:tetrahydrofolylpolyglutamate biosynthetic process"/>
    <property type="evidence" value="ECO:0007669"/>
    <property type="project" value="UniProtKB-UniPathway"/>
</dbReference>
<dbReference type="HAMAP" id="MF_00208">
    <property type="entry name" value="MurE"/>
    <property type="match status" value="1"/>
</dbReference>
<dbReference type="SUPFAM" id="SSF53623">
    <property type="entry name" value="MurD-like peptide ligases, catalytic domain"/>
    <property type="match status" value="1"/>
</dbReference>
<dbReference type="NCBIfam" id="TIGR01085">
    <property type="entry name" value="murE"/>
    <property type="match status" value="1"/>
</dbReference>
<dbReference type="GO" id="GO:0005524">
    <property type="term" value="F:ATP binding"/>
    <property type="evidence" value="ECO:0007669"/>
    <property type="project" value="InterPro"/>
</dbReference>
<dbReference type="Gene3D" id="3.40.1190.10">
    <property type="entry name" value="Mur-like, catalytic domain"/>
    <property type="match status" value="1"/>
</dbReference>
<dbReference type="PANTHER" id="PTHR23135:SF4">
    <property type="entry name" value="UDP-N-ACETYLMURAMOYL-L-ALANYL-D-GLUTAMATE--2,6-DIAMINOPIMELATE LIGASE MURE HOMOLOG, CHLOROPLASTIC"/>
    <property type="match status" value="1"/>
</dbReference>
<dbReference type="GO" id="GO:0008360">
    <property type="term" value="P:regulation of cell shape"/>
    <property type="evidence" value="ECO:0007669"/>
    <property type="project" value="InterPro"/>
</dbReference>
<dbReference type="InterPro" id="IPR013221">
    <property type="entry name" value="Mur_ligase_cen"/>
</dbReference>
<evidence type="ECO:0008006" key="6">
    <source>
        <dbReference type="Google" id="ProtNLM"/>
    </source>
</evidence>
<dbReference type="Gene3D" id="3.90.190.20">
    <property type="entry name" value="Mur ligase, C-terminal domain"/>
    <property type="match status" value="1"/>
</dbReference>
<dbReference type="GO" id="GO:0051301">
    <property type="term" value="P:cell division"/>
    <property type="evidence" value="ECO:0007669"/>
    <property type="project" value="InterPro"/>
</dbReference>
<evidence type="ECO:0000259" key="2">
    <source>
        <dbReference type="Pfam" id="PF02875"/>
    </source>
</evidence>
<dbReference type="STRING" id="97331.A0A437AA09"/>
<dbReference type="SUPFAM" id="SSF53244">
    <property type="entry name" value="MurD-like peptide ligases, peptide-binding domain"/>
    <property type="match status" value="1"/>
</dbReference>
<dbReference type="UniPathway" id="UPA00850"/>
<dbReference type="NCBIfam" id="NF001126">
    <property type="entry name" value="PRK00139.1-4"/>
    <property type="match status" value="1"/>
</dbReference>
<keyword evidence="5" id="KW-1185">Reference proteome</keyword>
<protein>
    <recommendedName>
        <fullName evidence="6">UDP-N-acetylmuramoyl-L-alanyl-D-glutamate--2,6-diaminopimelate ligase</fullName>
    </recommendedName>
</protein>
<proteinExistence type="inferred from homology"/>
<dbReference type="InterPro" id="IPR004101">
    <property type="entry name" value="Mur_ligase_C"/>
</dbReference>
<dbReference type="InterPro" id="IPR036565">
    <property type="entry name" value="Mur-like_cat_sf"/>
</dbReference>
<dbReference type="GeneID" id="93584517"/>
<evidence type="ECO:0000313" key="5">
    <source>
        <dbReference type="Proteomes" id="UP000283090"/>
    </source>
</evidence>
<dbReference type="PANTHER" id="PTHR23135">
    <property type="entry name" value="MUR LIGASE FAMILY MEMBER"/>
    <property type="match status" value="1"/>
</dbReference>
<dbReference type="Gene3D" id="3.40.1390.10">
    <property type="entry name" value="MurE/MurF, N-terminal domain"/>
    <property type="match status" value="1"/>
</dbReference>
<comment type="similarity">
    <text evidence="1">Belongs to the MurCDEF family. MurE subfamily.</text>
</comment>
<feature type="domain" description="Mur ligase central" evidence="3">
    <location>
        <begin position="124"/>
        <end position="337"/>
    </location>
</feature>
<dbReference type="SUPFAM" id="SSF63418">
    <property type="entry name" value="MurE/MurF N-terminal domain"/>
    <property type="match status" value="1"/>
</dbReference>
<dbReference type="RefSeq" id="XP_067493550.1">
    <property type="nucleotide sequence ID" value="XM_067630958.1"/>
</dbReference>
<comment type="caution">
    <text evidence="4">The sequence shown here is derived from an EMBL/GenBank/DDBJ whole genome shotgun (WGS) entry which is preliminary data.</text>
</comment>
<dbReference type="GO" id="GO:0005737">
    <property type="term" value="C:cytoplasm"/>
    <property type="evidence" value="ECO:0007669"/>
    <property type="project" value="InterPro"/>
</dbReference>
<gene>
    <name evidence="4" type="ORF">DFL_002206</name>
</gene>
<dbReference type="Pfam" id="PF08245">
    <property type="entry name" value="Mur_ligase_M"/>
    <property type="match status" value="1"/>
</dbReference>
<organism evidence="4 5">
    <name type="scientific">Arthrobotrys flagrans</name>
    <name type="common">Nematode-trapping fungus</name>
    <name type="synonym">Trichothecium flagrans</name>
    <dbReference type="NCBI Taxonomy" id="97331"/>
    <lineage>
        <taxon>Eukaryota</taxon>
        <taxon>Fungi</taxon>
        <taxon>Dikarya</taxon>
        <taxon>Ascomycota</taxon>
        <taxon>Pezizomycotina</taxon>
        <taxon>Orbiliomycetes</taxon>
        <taxon>Orbiliales</taxon>
        <taxon>Orbiliaceae</taxon>
        <taxon>Arthrobotrys</taxon>
    </lineage>
</organism>
<dbReference type="VEuPathDB" id="FungiDB:DFL_002206"/>
<feature type="domain" description="Mur ligase C-terminal" evidence="2">
    <location>
        <begin position="360"/>
        <end position="489"/>
    </location>
</feature>
<dbReference type="EMBL" id="SAEB01000003">
    <property type="protein sequence ID" value="RVD88006.1"/>
    <property type="molecule type" value="Genomic_DNA"/>
</dbReference>
<dbReference type="GO" id="GO:0016881">
    <property type="term" value="F:acid-amino acid ligase activity"/>
    <property type="evidence" value="ECO:0007669"/>
    <property type="project" value="InterPro"/>
</dbReference>
<evidence type="ECO:0000256" key="1">
    <source>
        <dbReference type="ARBA" id="ARBA00005898"/>
    </source>
</evidence>
<dbReference type="OrthoDB" id="5319346at2759"/>
<dbReference type="InterPro" id="IPR036615">
    <property type="entry name" value="Mur_ligase_C_dom_sf"/>
</dbReference>
<name>A0A437AA09_ARTFL</name>
<sequence>MPTLEVLLSPLPEAEITSGNKDIQVTQLSYDSREVVIGSALICVPLDEDLYEEFNDEKRGRMVTIALDAIKRGAVAIVAEGKDILSSLPDSVTRVFVPDARKALALMAAEFYDHPSRKIVLVGVTGTNGKTTTANLTANIFRHAGFKSVGVIGTLGATTENTSVDLGTSTTPRSLDIQRLLSRFLDAGVEAVAMEVSSHGLALQRAVGCAFDAAIFTNLTQDHLDFHKSMEEYWAAKTLFFTDIAKYSMQFKRFAAVINTDDKHGRKLIDGVIKEAAYECTTYSIAENSDIKAEKIEISHRNLGFSVKKYGEHGSIPFNVPLVGRFNIYNCLASISVGRHLKIPPETLQEGLSSAKAPTGRMEFIDEGQQFTVIVDFAHTPDALEQILTALKESVTGRLICVFGCGGCRDRSKRVNMGSVVARLADLAIITSDNPRMEDPQRIAEDILVGVKNKGKESMTKVEIDRRKAIKYALEIAKEGDTVVFAGKGHEKYQIMNGQKTIFDERGIVRETLRNKLKVIGQPLLT</sequence>